<dbReference type="Gene3D" id="1.10.150.310">
    <property type="entry name" value="Tex RuvX-like domain-like"/>
    <property type="match status" value="1"/>
</dbReference>
<proteinExistence type="predicted"/>
<dbReference type="AlphaFoldDB" id="A0A9X4ADR5"/>
<keyword evidence="1" id="KW-0472">Membrane</keyword>
<dbReference type="GO" id="GO:0006281">
    <property type="term" value="P:DNA repair"/>
    <property type="evidence" value="ECO:0007669"/>
    <property type="project" value="InterPro"/>
</dbReference>
<dbReference type="EMBL" id="JAMQKC010000001">
    <property type="protein sequence ID" value="MDC3415584.1"/>
    <property type="molecule type" value="Genomic_DNA"/>
</dbReference>
<feature type="domain" description="Helix-hairpin-helix DNA-binding motif class 1" evidence="2">
    <location>
        <begin position="174"/>
        <end position="193"/>
    </location>
</feature>
<dbReference type="Gene3D" id="3.10.560.10">
    <property type="entry name" value="Outer membrane lipoprotein wza domain like"/>
    <property type="match status" value="1"/>
</dbReference>
<dbReference type="GO" id="GO:0015627">
    <property type="term" value="C:type II protein secretion system complex"/>
    <property type="evidence" value="ECO:0007669"/>
    <property type="project" value="TreeGrafter"/>
</dbReference>
<dbReference type="PANTHER" id="PTHR21180">
    <property type="entry name" value="ENDONUCLEASE/EXONUCLEASE/PHOSPHATASE FAMILY DOMAIN-CONTAINING PROTEIN 1"/>
    <property type="match status" value="1"/>
</dbReference>
<dbReference type="Pfam" id="PF12836">
    <property type="entry name" value="HHH_3"/>
    <property type="match status" value="1"/>
</dbReference>
<protein>
    <submittedName>
        <fullName evidence="3">Helix-hairpin-helix domain-containing protein</fullName>
    </submittedName>
</protein>
<feature type="domain" description="Helix-hairpin-helix DNA-binding motif class 1" evidence="2">
    <location>
        <begin position="144"/>
        <end position="163"/>
    </location>
</feature>
<accession>A0A9X4ADR5</accession>
<dbReference type="NCBIfam" id="TIGR00426">
    <property type="entry name" value="competence protein ComEA helix-hairpin-helix repeat region"/>
    <property type="match status" value="1"/>
</dbReference>
<feature type="transmembrane region" description="Helical" evidence="1">
    <location>
        <begin position="7"/>
        <end position="23"/>
    </location>
</feature>
<organism evidence="3 4">
    <name type="scientific">Aquibacillus salsiterrae</name>
    <dbReference type="NCBI Taxonomy" id="2950439"/>
    <lineage>
        <taxon>Bacteria</taxon>
        <taxon>Bacillati</taxon>
        <taxon>Bacillota</taxon>
        <taxon>Bacilli</taxon>
        <taxon>Bacillales</taxon>
        <taxon>Bacillaceae</taxon>
        <taxon>Aquibacillus</taxon>
    </lineage>
</organism>
<dbReference type="Pfam" id="PF10531">
    <property type="entry name" value="SLBB"/>
    <property type="match status" value="1"/>
</dbReference>
<comment type="caution">
    <text evidence="3">The sequence shown here is derived from an EMBL/GenBank/DDBJ whole genome shotgun (WGS) entry which is preliminary data.</text>
</comment>
<dbReference type="InterPro" id="IPR051675">
    <property type="entry name" value="Endo/Exo/Phosphatase_dom_1"/>
</dbReference>
<keyword evidence="1" id="KW-1133">Transmembrane helix</keyword>
<keyword evidence="4" id="KW-1185">Reference proteome</keyword>
<dbReference type="GO" id="GO:0015628">
    <property type="term" value="P:protein secretion by the type II secretion system"/>
    <property type="evidence" value="ECO:0007669"/>
    <property type="project" value="TreeGrafter"/>
</dbReference>
<dbReference type="PANTHER" id="PTHR21180:SF32">
    <property type="entry name" value="ENDONUCLEASE_EXONUCLEASE_PHOSPHATASE FAMILY DOMAIN-CONTAINING PROTEIN 1"/>
    <property type="match status" value="1"/>
</dbReference>
<evidence type="ECO:0000259" key="2">
    <source>
        <dbReference type="SMART" id="SM00278"/>
    </source>
</evidence>
<dbReference type="RefSeq" id="WP_272444541.1">
    <property type="nucleotide sequence ID" value="NZ_JAMQKC010000001.1"/>
</dbReference>
<evidence type="ECO:0000313" key="4">
    <source>
        <dbReference type="Proteomes" id="UP001145069"/>
    </source>
</evidence>
<keyword evidence="1" id="KW-0812">Transmembrane</keyword>
<name>A0A9X4ADR5_9BACI</name>
<dbReference type="InterPro" id="IPR019554">
    <property type="entry name" value="Soluble_ligand-bd"/>
</dbReference>
<gene>
    <name evidence="3" type="ORF">NC799_01495</name>
</gene>
<dbReference type="InterPro" id="IPR004509">
    <property type="entry name" value="Competence_ComEA_HhH"/>
</dbReference>
<dbReference type="GO" id="GO:0003677">
    <property type="term" value="F:DNA binding"/>
    <property type="evidence" value="ECO:0007669"/>
    <property type="project" value="InterPro"/>
</dbReference>
<evidence type="ECO:0000256" key="1">
    <source>
        <dbReference type="SAM" id="Phobius"/>
    </source>
</evidence>
<dbReference type="SUPFAM" id="SSF47781">
    <property type="entry name" value="RuvA domain 2-like"/>
    <property type="match status" value="1"/>
</dbReference>
<reference evidence="3" key="1">
    <citation type="submission" date="2022-06" db="EMBL/GenBank/DDBJ databases">
        <title>Aquibacillus sp. a new bacterium isolated from soil saline samples.</title>
        <authorList>
            <person name="Galisteo C."/>
            <person name="De La Haba R."/>
            <person name="Sanchez-Porro C."/>
            <person name="Ventosa A."/>
        </authorList>
    </citation>
    <scope>NUCLEOTIDE SEQUENCE</scope>
    <source>
        <strain evidence="3">3ASR75-54</strain>
    </source>
</reference>
<dbReference type="InterPro" id="IPR010994">
    <property type="entry name" value="RuvA_2-like"/>
</dbReference>
<dbReference type="InterPro" id="IPR003583">
    <property type="entry name" value="Hlx-hairpin-Hlx_DNA-bd_motif"/>
</dbReference>
<sequence>MISVNKSWIIALFAAVIVIISFFDNRNATDSDVVTVSEEAATTQALTQSEESPKVNTTTLYIDVKGEVIKPGVYTVTGETRVADLIELAGGFTTSADMDRVNLAQKVYDEMVIIVPKQGEQGTETFEQPNTTNGKIRINSATKEELAQLNGIGEVKATSIITYREQNGPFQTMEDILKVSGIGEKTLEKFKDQIQVP</sequence>
<dbReference type="Proteomes" id="UP001145069">
    <property type="component" value="Unassembled WGS sequence"/>
</dbReference>
<dbReference type="SMART" id="SM00278">
    <property type="entry name" value="HhH1"/>
    <property type="match status" value="2"/>
</dbReference>
<evidence type="ECO:0000313" key="3">
    <source>
        <dbReference type="EMBL" id="MDC3415584.1"/>
    </source>
</evidence>